<comment type="caution">
    <text evidence="2">The sequence shown here is derived from an EMBL/GenBank/DDBJ whole genome shotgun (WGS) entry which is preliminary data.</text>
</comment>
<keyword evidence="3" id="KW-1185">Reference proteome</keyword>
<feature type="region of interest" description="Disordered" evidence="1">
    <location>
        <begin position="244"/>
        <end position="276"/>
    </location>
</feature>
<sequence>MMDRFNTPQTDAVEVDVLGHNLLIKQDPNSKHLGTTVWDSSLVFVKFLFVVESVDLKLKKRSLSCLLPSLAPALLPVISSGPKERNSKKGEFSRAKLAGKRVIELGAGCGLAGLGMALLGCDVVVTDQIEVLPLLLRNVERNLSRAKYTASDCSYMGSIGKVDVAELDWGNETHITATGPPFDYIIGTDVLGYEFRSSGVRELLGQLCQKHFSVKRVLHSKMDPKYQHPDIDLFIMRVRDKSMKDEEHSEGVAQQREDVNASGGVDEENAGEEDLCQLETPNNCVQGEKVTTDSDTEDNAFTFRRMGSAAARLLSDVEPPTVVRNQGFFPSH</sequence>
<accession>A0A176VI69</accession>
<dbReference type="EMBL" id="LVLJ01003652">
    <property type="protein sequence ID" value="OAE20267.1"/>
    <property type="molecule type" value="Genomic_DNA"/>
</dbReference>
<name>A0A176VI69_MARPO</name>
<organism evidence="2 3">
    <name type="scientific">Marchantia polymorpha subsp. ruderalis</name>
    <dbReference type="NCBI Taxonomy" id="1480154"/>
    <lineage>
        <taxon>Eukaryota</taxon>
        <taxon>Viridiplantae</taxon>
        <taxon>Streptophyta</taxon>
        <taxon>Embryophyta</taxon>
        <taxon>Marchantiophyta</taxon>
        <taxon>Marchantiopsida</taxon>
        <taxon>Marchantiidae</taxon>
        <taxon>Marchantiales</taxon>
        <taxon>Marchantiaceae</taxon>
        <taxon>Marchantia</taxon>
    </lineage>
</organism>
<dbReference type="InterPro" id="IPR019410">
    <property type="entry name" value="Methyltransf_16"/>
</dbReference>
<dbReference type="SUPFAM" id="SSF53335">
    <property type="entry name" value="S-adenosyl-L-methionine-dependent methyltransferases"/>
    <property type="match status" value="1"/>
</dbReference>
<dbReference type="Proteomes" id="UP000077202">
    <property type="component" value="Unassembled WGS sequence"/>
</dbReference>
<dbReference type="Pfam" id="PF10294">
    <property type="entry name" value="Methyltransf_16"/>
    <property type="match status" value="1"/>
</dbReference>
<dbReference type="AlphaFoldDB" id="A0A176VI69"/>
<proteinExistence type="predicted"/>
<evidence type="ECO:0000256" key="1">
    <source>
        <dbReference type="SAM" id="MobiDB-lite"/>
    </source>
</evidence>
<feature type="compositionally biased region" description="Basic and acidic residues" evidence="1">
    <location>
        <begin position="244"/>
        <end position="259"/>
    </location>
</feature>
<dbReference type="InterPro" id="IPR029063">
    <property type="entry name" value="SAM-dependent_MTases_sf"/>
</dbReference>
<gene>
    <name evidence="2" type="ORF">AXG93_4010s1040</name>
</gene>
<dbReference type="PANTHER" id="PTHR14614:SF98">
    <property type="entry name" value="S-ADENOSYL-L-METHIONINE-DEPENDENT METHYLTRANSFERASES SUPERFAMILY PROTEIN"/>
    <property type="match status" value="1"/>
</dbReference>
<evidence type="ECO:0000313" key="3">
    <source>
        <dbReference type="Proteomes" id="UP000077202"/>
    </source>
</evidence>
<protein>
    <submittedName>
        <fullName evidence="2">Uncharacterized protein</fullName>
    </submittedName>
</protein>
<reference evidence="2" key="1">
    <citation type="submission" date="2016-03" db="EMBL/GenBank/DDBJ databases">
        <title>Mechanisms controlling the formation of the plant cell surface in tip-growing cells are functionally conserved among land plants.</title>
        <authorList>
            <person name="Honkanen S."/>
            <person name="Jones V.A."/>
            <person name="Morieri G."/>
            <person name="Champion C."/>
            <person name="Hetherington A.J."/>
            <person name="Kelly S."/>
            <person name="Saint-Marcoux D."/>
            <person name="Proust H."/>
            <person name="Prescott H."/>
            <person name="Dolan L."/>
        </authorList>
    </citation>
    <scope>NUCLEOTIDE SEQUENCE [LARGE SCALE GENOMIC DNA]</scope>
    <source>
        <tissue evidence="2">Whole gametophyte</tissue>
    </source>
</reference>
<feature type="compositionally biased region" description="Acidic residues" evidence="1">
    <location>
        <begin position="265"/>
        <end position="276"/>
    </location>
</feature>
<dbReference type="Gene3D" id="3.40.50.150">
    <property type="entry name" value="Vaccinia Virus protein VP39"/>
    <property type="match status" value="1"/>
</dbReference>
<dbReference type="PANTHER" id="PTHR14614">
    <property type="entry name" value="HEPATOCELLULAR CARCINOMA-ASSOCIATED ANTIGEN"/>
    <property type="match status" value="1"/>
</dbReference>
<evidence type="ECO:0000313" key="2">
    <source>
        <dbReference type="EMBL" id="OAE20267.1"/>
    </source>
</evidence>